<feature type="transmembrane region" description="Helical" evidence="1">
    <location>
        <begin position="128"/>
        <end position="147"/>
    </location>
</feature>
<sequence>MKRNFGFIAMGLVWSVLFAGMSFYWALGGLLGLRSLGGSIYELSLDPPPSFVRMVWLTGFLKLLGFVLLLALLIRWKKPIIAKSLFYAAKIAGAFLFLYGLLNFITITLSAMNILEFELDAYATAWRLVFWEPFWMAGGIFYFFAVTRSAQTPQSKRNETSDPDI</sequence>
<keyword evidence="1" id="KW-1133">Transmembrane helix</keyword>
<protein>
    <submittedName>
        <fullName evidence="2">DUF3995 domain-containing protein</fullName>
    </submittedName>
</protein>
<gene>
    <name evidence="2" type="ORF">H7C19_06885</name>
</gene>
<organism evidence="2 3">
    <name type="scientific">Cohnella nanjingensis</name>
    <dbReference type="NCBI Taxonomy" id="1387779"/>
    <lineage>
        <taxon>Bacteria</taxon>
        <taxon>Bacillati</taxon>
        <taxon>Bacillota</taxon>
        <taxon>Bacilli</taxon>
        <taxon>Bacillales</taxon>
        <taxon>Paenibacillaceae</taxon>
        <taxon>Cohnella</taxon>
    </lineage>
</organism>
<dbReference type="Pfam" id="PF13160">
    <property type="entry name" value="DUF3995"/>
    <property type="match status" value="1"/>
</dbReference>
<accession>A0A7X0RQ77</accession>
<keyword evidence="1" id="KW-0812">Transmembrane</keyword>
<proteinExistence type="predicted"/>
<dbReference type="InterPro" id="IPR025058">
    <property type="entry name" value="DUF3995"/>
</dbReference>
<feature type="transmembrane region" description="Helical" evidence="1">
    <location>
        <begin position="51"/>
        <end position="73"/>
    </location>
</feature>
<reference evidence="2 3" key="1">
    <citation type="submission" date="2020-08" db="EMBL/GenBank/DDBJ databases">
        <title>Cohnella phylogeny.</title>
        <authorList>
            <person name="Dunlap C."/>
        </authorList>
    </citation>
    <scope>NUCLEOTIDE SEQUENCE [LARGE SCALE GENOMIC DNA]</scope>
    <source>
        <strain evidence="2 3">DSM 28246</strain>
    </source>
</reference>
<comment type="caution">
    <text evidence="2">The sequence shown here is derived from an EMBL/GenBank/DDBJ whole genome shotgun (WGS) entry which is preliminary data.</text>
</comment>
<dbReference type="EMBL" id="JACJVP010000007">
    <property type="protein sequence ID" value="MBB6670410.1"/>
    <property type="molecule type" value="Genomic_DNA"/>
</dbReference>
<dbReference type="Proteomes" id="UP000547209">
    <property type="component" value="Unassembled WGS sequence"/>
</dbReference>
<dbReference type="AlphaFoldDB" id="A0A7X0RQ77"/>
<evidence type="ECO:0000313" key="3">
    <source>
        <dbReference type="Proteomes" id="UP000547209"/>
    </source>
</evidence>
<evidence type="ECO:0000313" key="2">
    <source>
        <dbReference type="EMBL" id="MBB6670410.1"/>
    </source>
</evidence>
<name>A0A7X0RQ77_9BACL</name>
<evidence type="ECO:0000256" key="1">
    <source>
        <dbReference type="SAM" id="Phobius"/>
    </source>
</evidence>
<keyword evidence="3" id="KW-1185">Reference proteome</keyword>
<feature type="transmembrane region" description="Helical" evidence="1">
    <location>
        <begin position="85"/>
        <end position="108"/>
    </location>
</feature>
<feature type="transmembrane region" description="Helical" evidence="1">
    <location>
        <begin position="7"/>
        <end position="31"/>
    </location>
</feature>
<keyword evidence="1" id="KW-0472">Membrane</keyword>